<feature type="region of interest" description="Disordered" evidence="1">
    <location>
        <begin position="3324"/>
        <end position="3360"/>
    </location>
</feature>
<dbReference type="InterPro" id="IPR013783">
    <property type="entry name" value="Ig-like_fold"/>
</dbReference>
<dbReference type="Proteomes" id="UP000245391">
    <property type="component" value="Unassembled WGS sequence"/>
</dbReference>
<feature type="domain" description="DUF7507" evidence="4">
    <location>
        <begin position="2651"/>
        <end position="2748"/>
    </location>
</feature>
<evidence type="ECO:0000313" key="6">
    <source>
        <dbReference type="Proteomes" id="UP000245391"/>
    </source>
</evidence>
<feature type="compositionally biased region" description="Polar residues" evidence="1">
    <location>
        <begin position="2231"/>
        <end position="2250"/>
    </location>
</feature>
<keyword evidence="6" id="KW-1185">Reference proteome</keyword>
<dbReference type="InterPro" id="IPR026341">
    <property type="entry name" value="T9SS_type_B"/>
</dbReference>
<comment type="caution">
    <text evidence="5">The sequence shown here is derived from an EMBL/GenBank/DDBJ whole genome shotgun (WGS) entry which is preliminary data.</text>
</comment>
<feature type="domain" description="PKD-like" evidence="3">
    <location>
        <begin position="1423"/>
        <end position="1510"/>
    </location>
</feature>
<feature type="region of interest" description="Disordered" evidence="1">
    <location>
        <begin position="3095"/>
        <end position="3129"/>
    </location>
</feature>
<feature type="compositionally biased region" description="Basic and acidic residues" evidence="1">
    <location>
        <begin position="3339"/>
        <end position="3352"/>
    </location>
</feature>
<keyword evidence="2" id="KW-0812">Transmembrane</keyword>
<evidence type="ECO:0000313" key="5">
    <source>
        <dbReference type="EMBL" id="PWS30564.1"/>
    </source>
</evidence>
<organism evidence="5 6">
    <name type="scientific">Pedobacter paludis</name>
    <dbReference type="NCBI Taxonomy" id="2203212"/>
    <lineage>
        <taxon>Bacteria</taxon>
        <taxon>Pseudomonadati</taxon>
        <taxon>Bacteroidota</taxon>
        <taxon>Sphingobacteriia</taxon>
        <taxon>Sphingobacteriales</taxon>
        <taxon>Sphingobacteriaceae</taxon>
        <taxon>Pedobacter</taxon>
    </lineage>
</organism>
<proteinExistence type="predicted"/>
<feature type="compositionally biased region" description="Polar residues" evidence="1">
    <location>
        <begin position="2495"/>
        <end position="2514"/>
    </location>
</feature>
<feature type="domain" description="DUF7507" evidence="4">
    <location>
        <begin position="2270"/>
        <end position="2371"/>
    </location>
</feature>
<evidence type="ECO:0000259" key="3">
    <source>
        <dbReference type="Pfam" id="PF19408"/>
    </source>
</evidence>
<feature type="domain" description="DUF7507" evidence="4">
    <location>
        <begin position="3371"/>
        <end position="3465"/>
    </location>
</feature>
<keyword evidence="2" id="KW-1133">Transmembrane helix</keyword>
<dbReference type="NCBIfam" id="TIGR01451">
    <property type="entry name" value="B_ant_repeat"/>
    <property type="match status" value="10"/>
</dbReference>
<dbReference type="Pfam" id="PF24346">
    <property type="entry name" value="DUF7507"/>
    <property type="match status" value="12"/>
</dbReference>
<dbReference type="PANTHER" id="PTHR34819">
    <property type="entry name" value="LARGE CYSTEINE-RICH PERIPLASMIC PROTEIN OMCB"/>
    <property type="match status" value="1"/>
</dbReference>
<dbReference type="RefSeq" id="WP_109931183.1">
    <property type="nucleotide sequence ID" value="NZ_QGNY01000006.1"/>
</dbReference>
<dbReference type="Gene3D" id="2.60.40.10">
    <property type="entry name" value="Immunoglobulins"/>
    <property type="match status" value="1"/>
</dbReference>
<dbReference type="InterPro" id="IPR051172">
    <property type="entry name" value="Chlamydia_OmcB"/>
</dbReference>
<dbReference type="OrthoDB" id="5726170at2"/>
<feature type="region of interest" description="Disordered" evidence="1">
    <location>
        <begin position="2619"/>
        <end position="2652"/>
    </location>
</feature>
<dbReference type="Pfam" id="PF19408">
    <property type="entry name" value="PKD_6"/>
    <property type="match status" value="1"/>
</dbReference>
<feature type="region of interest" description="Disordered" evidence="1">
    <location>
        <begin position="2738"/>
        <end position="2770"/>
    </location>
</feature>
<feature type="region of interest" description="Disordered" evidence="1">
    <location>
        <begin position="3567"/>
        <end position="3590"/>
    </location>
</feature>
<dbReference type="Pfam" id="PF13585">
    <property type="entry name" value="CHU_C"/>
    <property type="match status" value="1"/>
</dbReference>
<feature type="compositionally biased region" description="Low complexity" evidence="1">
    <location>
        <begin position="2739"/>
        <end position="2770"/>
    </location>
</feature>
<feature type="compositionally biased region" description="Polar residues" evidence="1">
    <location>
        <begin position="3324"/>
        <end position="3335"/>
    </location>
</feature>
<dbReference type="NCBIfam" id="TIGR04131">
    <property type="entry name" value="Bac_Flav_CTERM"/>
    <property type="match status" value="1"/>
</dbReference>
<feature type="region of interest" description="Disordered" evidence="1">
    <location>
        <begin position="2857"/>
        <end position="2891"/>
    </location>
</feature>
<dbReference type="InterPro" id="IPR055354">
    <property type="entry name" value="DUF7507"/>
</dbReference>
<accession>A0A317EV15</accession>
<dbReference type="EMBL" id="QGNY01000006">
    <property type="protein sequence ID" value="PWS30564.1"/>
    <property type="molecule type" value="Genomic_DNA"/>
</dbReference>
<feature type="region of interest" description="Disordered" evidence="1">
    <location>
        <begin position="3209"/>
        <end position="3240"/>
    </location>
</feature>
<feature type="domain" description="DUF7507" evidence="4">
    <location>
        <begin position="2532"/>
        <end position="2629"/>
    </location>
</feature>
<reference evidence="6" key="1">
    <citation type="submission" date="2018-05" db="EMBL/GenBank/DDBJ databases">
        <title>Pedobacter paludis sp. nov., isolated from wetland soil.</title>
        <authorList>
            <person name="Zhang Y."/>
        </authorList>
    </citation>
    <scope>NUCLEOTIDE SEQUENCE [LARGE SCALE GENOMIC DNA]</scope>
    <source>
        <strain evidence="6">R-8</strain>
    </source>
</reference>
<evidence type="ECO:0000256" key="2">
    <source>
        <dbReference type="SAM" id="Phobius"/>
    </source>
</evidence>
<feature type="domain" description="DUF7507" evidence="4">
    <location>
        <begin position="2889"/>
        <end position="2986"/>
    </location>
</feature>
<feature type="domain" description="DUF7507" evidence="4">
    <location>
        <begin position="3127"/>
        <end position="3226"/>
    </location>
</feature>
<feature type="compositionally biased region" description="Polar residues" evidence="1">
    <location>
        <begin position="3120"/>
        <end position="3129"/>
    </location>
</feature>
<evidence type="ECO:0000256" key="1">
    <source>
        <dbReference type="SAM" id="MobiDB-lite"/>
    </source>
</evidence>
<gene>
    <name evidence="5" type="ORF">DF947_16640</name>
</gene>
<feature type="domain" description="DUF7507" evidence="4">
    <location>
        <begin position="2403"/>
        <end position="2503"/>
    </location>
</feature>
<feature type="region of interest" description="Disordered" evidence="1">
    <location>
        <begin position="2491"/>
        <end position="2518"/>
    </location>
</feature>
<keyword evidence="2" id="KW-0472">Membrane</keyword>
<feature type="domain" description="DUF7507" evidence="4">
    <location>
        <begin position="3484"/>
        <end position="3579"/>
    </location>
</feature>
<feature type="domain" description="DUF7507" evidence="4">
    <location>
        <begin position="3008"/>
        <end position="3105"/>
    </location>
</feature>
<feature type="domain" description="DUF7507" evidence="4">
    <location>
        <begin position="3248"/>
        <end position="3347"/>
    </location>
</feature>
<feature type="region of interest" description="Disordered" evidence="1">
    <location>
        <begin position="2975"/>
        <end position="3009"/>
    </location>
</feature>
<dbReference type="InterPro" id="IPR045829">
    <property type="entry name" value="PKD_6"/>
</dbReference>
<feature type="region of interest" description="Disordered" evidence="1">
    <location>
        <begin position="2360"/>
        <end position="2386"/>
    </location>
</feature>
<feature type="transmembrane region" description="Helical" evidence="2">
    <location>
        <begin position="27"/>
        <end position="44"/>
    </location>
</feature>
<dbReference type="InterPro" id="IPR047589">
    <property type="entry name" value="DUF11_rpt"/>
</dbReference>
<protein>
    <submittedName>
        <fullName evidence="5">Uncharacterized protein</fullName>
    </submittedName>
</protein>
<feature type="domain" description="DUF7507" evidence="4">
    <location>
        <begin position="2770"/>
        <end position="2867"/>
    </location>
</feature>
<feature type="compositionally biased region" description="Low complexity" evidence="1">
    <location>
        <begin position="2620"/>
        <end position="2652"/>
    </location>
</feature>
<dbReference type="Pfam" id="PF17963">
    <property type="entry name" value="Big_9"/>
    <property type="match status" value="1"/>
</dbReference>
<evidence type="ECO:0000259" key="4">
    <source>
        <dbReference type="Pfam" id="PF24346"/>
    </source>
</evidence>
<feature type="region of interest" description="Disordered" evidence="1">
    <location>
        <begin position="2228"/>
        <end position="2253"/>
    </location>
</feature>
<name>A0A317EV15_9SPHI</name>
<sequence length="3779" mass="384731">MNTILRESINTLFKSFSSTRQVFDKNTALNIYILAIFTFILSFGNKAEAQNGYIYLHHQATNEEASPNFTFNVAGGIFNQNYTLNDQTDFLSSEDLGASQSGRLWALARIQSDAAFTNWKVYYRDVNSSTWNAITTLGSPRAIDGGIGSTAIYSTNAASGTTGRVYSVAADGTTTDITGDLPAGIVYDVSDNWLPFGSGGRQYASVQNGDIYQRTTAALPAVWTVIFGTPSHRVDAVPKTNNLYYVVGATTTAGSTIFYRDVTAGASINLGAGSSNSDDMAITEDGTVIAGYKKMSGTPGGTVTWTDDVQGMYGFNVTGGPNNQFWASVGITDVNNGNTRVRPNRIMTRTATSNWIDDERIRATGTNNDNSVLISVAPGTYTITEATEPSGWRLQSIASDPTGTTDVAAKTTTITVAANATTHVVYANVNDIPFAMPTDCTTGFTENFGTTQANYASPTISSGYHNGAPTLNGTTASAMGYGYYGLINNSNLITGDLASGNGVEYTTGFTDHTSGTGRMLGVNATGQPRLVYQKRLTGLTVGTAYTYSAWVRSADINAGSLPNIGLQVLHPTTGAILFNAASGTITNANPPAAWKQVTLNFTATTTSIDIAVASLTAGAWGNDFTVDDISVLPVKPTAPTLGAITQPTCSALGSVVLNGLPAVGNWTITDSNGGATMTGTGSTATFVNLAAGSHTFTVTVGTCVSLASASATINAQPVTPTAVILATGPTILCPSGSVTLVASPATTYQWYNGAGAIAGATNQNYVATVAGTYYVVETANGCTSANSNSIAVTIQDNVAPVFVTSTGTQVVSDYIDYDAETNLITGNFPRTIGSGAAMVTVNQSINGSNTFFGITSPTGAPAPYGNGGLVFAVTGSNTQNRTNTLTFPQKIQNLKFSLYDLDGTVPLTFKAYNNGTLTNVTVSKLELPATSSSSSIVISNNGTTNTSLIGAVGGWGETTQSNLRKAGINVDVAGPVDSLVLVLGIGETNGSSYDFGDLSFEHIVNTQVAATLPADVTVTCDAIPVAPTLLATDNCGTATVVPTETTAANTPGTGQSTITRTWTATDGSGNTTVHVQKIIVNPASVATVTAGSATTFCAGGSVVLTSSATTGNQWYLNNNPISGATDQIYTANASGSYTVISTTGTCSTVASTPIVVTVNPLPTAFTVTGGGTKCAGLGGAGIVVGLSGSETNVNYQLQLDGVNSGAPVAGTGAAITFGNFNTAGTYTVIATGTTTPACSATMTGNAVIIINPLPATPTITAGGSTTFCAGGNVALSSSATSGNQWYLNGNPISGAINQTYTATATGSYSVITTDGNTCPSAASAAVNVTVTALPTSPTIGAITQPTCAVQTGSVALSGLPTGAWTITTLPATTTTTGSGATTTISGLPAGTTYKFIVTNTATTCSSAASADAVINTAPALATIPGPITGLNCVLPPATGVAYSVPAVPGAISYSWTYSGSFASGGTANTTLATFTSNNISINFAENATSGTLSVTVTTACGTSTASTLAITVLPKPSIATLGSSTICPGGGSVILTSTPAPAYQWYKDGNLISGATSQNYTANGTGNYTVVTSSGSCTSLASNVFNVIEEDTTLPVFVSPLGTETKNVKIDFRNASASPLFLPQTYNNIETGALANERVKISQSVSGGQVQLQNAPAFLYTADATGPAAYGNDKLLFISNLGDPIRSLTMNFDQSVTNLNFSLLDIDGGTKVEARAYNNGVLQPITMVPLRTVPAPTNTAPSASPSTTPTINGASNAYTIGSLSGTRTGGINVSVPSPNFVNSFVLAYITRANADNSVYLSQISYDYTAPVLPGDVTVNCDAIPAPVVLTATDNCSTASVTYTQVPAVFVPSTSTQTITRTWVATDAVGNTSSHTQTITVNPTTLLTITNPATVCAPATVDLTAPAVIAGSATGTVLSYYTDASATIALANPNAVATSGTYYIKATTATCMDIKPVVVTINPLPVAQTVTGGGSTCAGSGVGFPVGLANSETGISYQLQIDGVNTGTAVAGTGSAISFGNQTAAGTYTVLATGTTTPACSVTMTGNAVITINPLPATPTLALTQPTCTVSTGTITVTAPTGMTSYSVTGTSPVTATITNSTGIFTGLAAGTYDVIATNSNNCTSSAAAAVLVTANCPALTFVKTGTFVDTNANGRADAGDHVTYAFTVTNTGNTTITGITITDAKVTVTGGPITLAPGASNSSAFTADYTILQSDVDKGGAYNVATATGKDPNNNNVTATSTNGNPTDPSTPVDPACPTCTITPLPKTSTLTLVKTGTFVDTNANGRADAGDHVTYAFTVTNTGNTTITGITITDPKVAVSGGPITLAPGAVNSTAFTADYTILQSDVDKGGAYNVATATGKDPNSNNVTATSTNGNPTDPSTPVDPTCPTCTITPLPKTSTLTLVKIGTFVDTNANGRADAGDHVTYAFTVTNTGNTTITGITITDPKVAVSGGPITLAPGAVNSTAFTADYTVTQADVDKGGAYNVATATGKDPNNNNVTATSTNGNPTDPSTPVDPACPSCTITPLPKTPSMTFTKVVTGTVPSTVGATITYALKVTNTGNVTLSNIIVTDPNATVTGSPITSLSPGAEVTLTATHVLTQADLDAGKVSNQAIVKATTPDGTTTPDKPSDNPNTPDVDDPTVTPVTPNPSMTFTKVVTGTVPNTVGATITYALKVTNTGNVTLSNIIVTDANATVTGSPITSLSPGAEVTLTATHVLTQADLDAGKVTNQAIVKATTPGGTTTPDKPSDNPNTPDVDDPTVTPVTPNPSMTFTKVVTGTVPNTVGATITYALKVTNTGNVTLSNIIVTDANATVAGSPIASLAPGAEVTLTATHILTQADLDAGKVSNQAIVKATTPGGTTTPDKPSDNPNTPEVDDPTVTPVTPNPSMTFTKVVTGTVPNTVGATITYALKVTNTGNVTLSNIIVTDANATVAGSPIASLAPGADVTLTATHLLTQADLDEGKVSNQAIMKATTPGGTTTPDKPSDNPNTPEVDDPTVTPVTPNPSMTFTKVVTGTVPNTVGATITYALKVTNTGNVTLSNIIVTDANATVTGSPIASLAPGAEVTLTATHILTQADLDAGKVSNQAIVKATTPGGTTTPDKPSDNPNTPEVDDPTVTQVTPNPSMTLTKVANNTVSKVGDVINYTLIVKNTGNVTLTNIVVTDTGADVGSITPSIIASIIPGETATVNAKHTVKQADVDAGKFSNQASAGGTAPGNVPVTDPKSDDPTTVAPDDETVTPIIASPSMTLTKIANNTGTKAGDVINYTLVVKNTGNVTLKNITITDTGADAGSITPATIASLAPDATAMVTAKHTLTQTEINSGSFSNQASATGLDPKENPVVDPKSDDPNTPAVDDPTVVKIIEAGKISLVKTGVISPDGNTITYTFTIKNIGNVTLYSITLSDPKLGLNKVIAVLGGLAPGSTVTDTEVYTLTQADKDLGTITNTATVTSKSPTGADVTDVSGTDETNNTPTVVKFVPNPSISIVKTGIVTDNYITYTFTIKNAGNVTLFSLTLTDAKLGITNKTIVLPSGLLPGATTVITEKYILTQGDKDAGQVTNTATVTAKDPNGNDVSDVSGTTETNNTPTVTVVPKSPIAVDDNAETKANKPVVIPVLANDTPGTTTVTVEIVNQPANGTLKINADGTVTYTPNPGYTGTDSFTYRIKDQYGYYSNIATVSVQTDFFEIRVPNLFTPNGDGTNDTFEIRGLNQFAQNDLVILNRWGNEVYKSSNYQNNWTGEGLNEGTYYYLLKVKRAGSSEWVIFKGYITLIRAFKK</sequence>
<feature type="compositionally biased region" description="Polar residues" evidence="1">
    <location>
        <begin position="2363"/>
        <end position="2377"/>
    </location>
</feature>
<feature type="domain" description="DUF7507" evidence="4">
    <location>
        <begin position="2137"/>
        <end position="2239"/>
    </location>
</feature>
<feature type="compositionally biased region" description="Low complexity" evidence="1">
    <location>
        <begin position="2992"/>
        <end position="3009"/>
    </location>
</feature>
<feature type="compositionally biased region" description="Low complexity" evidence="1">
    <location>
        <begin position="2873"/>
        <end position="2890"/>
    </location>
</feature>